<reference evidence="6 7" key="1">
    <citation type="journal article" date="2012" name="BMC Genomics">
        <title>Complete genome sequence of Saccharothrix espanaensis DSM 44229T and comparison to the other completely sequenced Pseudonocardiaceae.</title>
        <authorList>
            <person name="Strobel T."/>
            <person name="Al-Dilaimi A."/>
            <person name="Blom J."/>
            <person name="Gessner A."/>
            <person name="Kalinowski J."/>
            <person name="Luzhetska M."/>
            <person name="Puhler A."/>
            <person name="Szczepanowski R."/>
            <person name="Bechthold A."/>
            <person name="Ruckert C."/>
        </authorList>
    </citation>
    <scope>NUCLEOTIDE SEQUENCE [LARGE SCALE GENOMIC DNA]</scope>
    <source>
        <strain evidence="7">ATCC 51144 / DSM 44229 / JCM 9112 / NBRC 15066 / NRRL 15764</strain>
    </source>
</reference>
<feature type="binding site" evidence="2">
    <location>
        <position position="333"/>
    </location>
    <ligand>
        <name>substrate</name>
    </ligand>
</feature>
<dbReference type="PIRSF" id="PIRSF000443">
    <property type="entry name" value="Homoser_Ac_trans"/>
    <property type="match status" value="1"/>
</dbReference>
<dbReference type="GO" id="GO:0005737">
    <property type="term" value="C:cytoplasm"/>
    <property type="evidence" value="ECO:0007669"/>
    <property type="project" value="UniProtKB-SubCell"/>
</dbReference>
<feature type="active site" evidence="2 3">
    <location>
        <position position="304"/>
    </location>
</feature>
<keyword evidence="7" id="KW-1185">Reference proteome</keyword>
<evidence type="ECO:0000256" key="4">
    <source>
        <dbReference type="SAM" id="MobiDB-lite"/>
    </source>
</evidence>
<dbReference type="GO" id="GO:0009092">
    <property type="term" value="P:homoserine metabolic process"/>
    <property type="evidence" value="ECO:0007669"/>
    <property type="project" value="TreeGrafter"/>
</dbReference>
<dbReference type="EC" id="2.3.1.31" evidence="2"/>
<dbReference type="eggNOG" id="COG2021">
    <property type="taxonomic scope" value="Bacteria"/>
</dbReference>
<feature type="region of interest" description="Disordered" evidence="4">
    <location>
        <begin position="1"/>
        <end position="24"/>
    </location>
</feature>
<dbReference type="NCBIfam" id="TIGR01392">
    <property type="entry name" value="homoserO_Ac_trn"/>
    <property type="match status" value="1"/>
</dbReference>
<comment type="similarity">
    <text evidence="2">Belongs to the AB hydrolase superfamily. MetX family.</text>
</comment>
<dbReference type="PATRIC" id="fig|1179773.3.peg.7582"/>
<dbReference type="InterPro" id="IPR000073">
    <property type="entry name" value="AB_hydrolase_1"/>
</dbReference>
<comment type="function">
    <text evidence="2">Transfers an acetyl group from acetyl-CoA to L-homoserine, forming acetyl-L-homoserine.</text>
</comment>
<dbReference type="AlphaFoldDB" id="K0KD66"/>
<protein>
    <recommendedName>
        <fullName evidence="2">Homoserine O-acetyltransferase</fullName>
        <shortName evidence="2">HAT</shortName>
        <ecNumber evidence="2">2.3.1.31</ecNumber>
    </recommendedName>
    <alternativeName>
        <fullName evidence="2">Homoserine transacetylase</fullName>
        <shortName evidence="2">HTA</shortName>
    </alternativeName>
</protein>
<dbReference type="GO" id="GO:0009086">
    <property type="term" value="P:methionine biosynthetic process"/>
    <property type="evidence" value="ECO:0007669"/>
    <property type="project" value="UniProtKB-UniRule"/>
</dbReference>
<comment type="catalytic activity">
    <reaction evidence="2">
        <text>L-homoserine + acetyl-CoA = O-acetyl-L-homoserine + CoA</text>
        <dbReference type="Rhea" id="RHEA:13701"/>
        <dbReference type="ChEBI" id="CHEBI:57287"/>
        <dbReference type="ChEBI" id="CHEBI:57288"/>
        <dbReference type="ChEBI" id="CHEBI:57476"/>
        <dbReference type="ChEBI" id="CHEBI:57716"/>
        <dbReference type="EC" id="2.3.1.31"/>
    </reaction>
</comment>
<evidence type="ECO:0000256" key="3">
    <source>
        <dbReference type="PIRSR" id="PIRSR000443-1"/>
    </source>
</evidence>
<evidence type="ECO:0000256" key="2">
    <source>
        <dbReference type="HAMAP-Rule" id="MF_00296"/>
    </source>
</evidence>
<comment type="caution">
    <text evidence="2">Lacks conserved residue(s) required for the propagation of feature annotation.</text>
</comment>
<keyword evidence="2 6" id="KW-0012">Acyltransferase</keyword>
<dbReference type="STRING" id="1179773.BN6_75090"/>
<name>K0KD66_SACES</name>
<keyword evidence="2" id="KW-0486">Methionine biosynthesis</keyword>
<dbReference type="Proteomes" id="UP000006281">
    <property type="component" value="Chromosome"/>
</dbReference>
<evidence type="ECO:0000259" key="5">
    <source>
        <dbReference type="Pfam" id="PF00561"/>
    </source>
</evidence>
<feature type="binding site" evidence="2">
    <location>
        <position position="217"/>
    </location>
    <ligand>
        <name>substrate</name>
    </ligand>
</feature>
<dbReference type="HAMAP" id="MF_00296">
    <property type="entry name" value="MetX_acyltransf"/>
    <property type="match status" value="1"/>
</dbReference>
<dbReference type="OrthoDB" id="9800754at2"/>
<dbReference type="InterPro" id="IPR029058">
    <property type="entry name" value="AB_hydrolase_fold"/>
</dbReference>
<accession>K0KD66</accession>
<dbReference type="PANTHER" id="PTHR32268:SF11">
    <property type="entry name" value="HOMOSERINE O-ACETYLTRANSFERASE"/>
    <property type="match status" value="1"/>
</dbReference>
<dbReference type="GO" id="GO:0004414">
    <property type="term" value="F:homoserine O-acetyltransferase activity"/>
    <property type="evidence" value="ECO:0007669"/>
    <property type="project" value="UniProtKB-UniRule"/>
</dbReference>
<dbReference type="NCBIfam" id="NF001209">
    <property type="entry name" value="PRK00175.1"/>
    <property type="match status" value="1"/>
</dbReference>
<comment type="subunit">
    <text evidence="2">Homodimer.</text>
</comment>
<proteinExistence type="inferred from homology"/>
<organism evidence="6 7">
    <name type="scientific">Saccharothrix espanaensis (strain ATCC 51144 / DSM 44229 / JCM 9112 / NBRC 15066 / NRRL 15764)</name>
    <dbReference type="NCBI Taxonomy" id="1179773"/>
    <lineage>
        <taxon>Bacteria</taxon>
        <taxon>Bacillati</taxon>
        <taxon>Actinomycetota</taxon>
        <taxon>Actinomycetes</taxon>
        <taxon>Pseudonocardiales</taxon>
        <taxon>Pseudonocardiaceae</taxon>
        <taxon>Saccharothrix</taxon>
    </lineage>
</organism>
<dbReference type="Gene3D" id="1.10.1740.110">
    <property type="match status" value="1"/>
</dbReference>
<evidence type="ECO:0000313" key="7">
    <source>
        <dbReference type="Proteomes" id="UP000006281"/>
    </source>
</evidence>
<comment type="pathway">
    <text evidence="2">Amino-acid biosynthesis; L-methionine biosynthesis via de novo pathway; O-acetyl-L-homoserine from L-homoserine: step 1/1.</text>
</comment>
<dbReference type="Pfam" id="PF00561">
    <property type="entry name" value="Abhydrolase_1"/>
    <property type="match status" value="1"/>
</dbReference>
<evidence type="ECO:0000313" key="6">
    <source>
        <dbReference type="EMBL" id="CCH34734.1"/>
    </source>
</evidence>
<dbReference type="SUPFAM" id="SSF53474">
    <property type="entry name" value="alpha/beta-Hydrolases"/>
    <property type="match status" value="1"/>
</dbReference>
<keyword evidence="1 2" id="KW-0808">Transferase</keyword>
<gene>
    <name evidence="6" type="primary">metX</name>
    <name evidence="2" type="synonym">metXA</name>
    <name evidence="6" type="ordered locus">BN6_75090</name>
</gene>
<dbReference type="InterPro" id="IPR008220">
    <property type="entry name" value="HAT_MetX-like"/>
</dbReference>
<keyword evidence="2" id="KW-0028">Amino-acid biosynthesis</keyword>
<comment type="subcellular location">
    <subcellularLocation>
        <location evidence="2">Cytoplasm</location>
    </subcellularLocation>
</comment>
<dbReference type="EMBL" id="HE804045">
    <property type="protein sequence ID" value="CCH34734.1"/>
    <property type="molecule type" value="Genomic_DNA"/>
</dbReference>
<dbReference type="Gene3D" id="3.40.50.1820">
    <property type="entry name" value="alpha/beta hydrolase"/>
    <property type="match status" value="1"/>
</dbReference>
<dbReference type="UniPathway" id="UPA00051">
    <property type="reaction ID" value="UER00074"/>
</dbReference>
<dbReference type="PANTHER" id="PTHR32268">
    <property type="entry name" value="HOMOSERINE O-ACETYLTRANSFERASE"/>
    <property type="match status" value="1"/>
</dbReference>
<evidence type="ECO:0000256" key="1">
    <source>
        <dbReference type="ARBA" id="ARBA00022679"/>
    </source>
</evidence>
<sequence>MTFGSTVGVTPPAAGGWREGDPNGHRRWVTGELPGLGLPLRVAYETWGTLDASRSNAVLVLHALTGDSHAAGVAEPGHPTDGWWDGLIGPGRALDPARWFVVAPNVLGGCQGTTGPLTPAADGVPWGARFPRISVRDQVAAEVVLADALGVSSWAAVVGGSMGGMRALEWAVSEPARVRSLLVLAAPAASTAEHIALAAPQLHAIRADPVPGMGIARRIAHLSYRTAVELEDRFGRDVQEDGRYAVESYLDHHAEKLIRRFDPWSYVRLTEAMNGHDVGAGRGGVRAALGRVTARAVVAGIDSDRLYPLAQQAEIADGLGVPLRVVRSAAGHDGFLLEVPQVAELVGELLEVPAAVDSGVGAAER</sequence>
<feature type="active site" evidence="2 3">
    <location>
        <position position="332"/>
    </location>
</feature>
<feature type="domain" description="AB hydrolase-1" evidence="5">
    <location>
        <begin position="56"/>
        <end position="192"/>
    </location>
</feature>
<dbReference type="KEGG" id="sesp:BN6_75090"/>
<keyword evidence="2" id="KW-0963">Cytoplasm</keyword>
<dbReference type="HOGENOM" id="CLU_028760_1_0_11"/>
<feature type="active site" description="Nucleophile" evidence="2 3">
    <location>
        <position position="161"/>
    </location>
</feature>
<dbReference type="BioCyc" id="SESP1179773:BN6_RS36280-MONOMER"/>